<comment type="caution">
    <text evidence="1">The sequence shown here is derived from an EMBL/GenBank/DDBJ whole genome shotgun (WGS) entry which is preliminary data.</text>
</comment>
<sequence length="1225" mass="126447">MGFSFVATDPASKVSLYESPPQADHAWAGYLLPPVAPPAMPPDSISYADSLSPQRMGSYVFASARPAALDAAPGPFIAALAAYIDGQSSSPGLNLNALLWLRDTDAAPADPFKNYGCSYSYNPLTKGFATSTNVNFLLGQDLLFNVLSGVGLSIDAASGSLRLSAPLATPPALAFQRNASDIGIRVTGSGSTIRTFVPLAGANAGCLTFTATVNPAVTFGPRGLAVGFPLSARDTASGQLQQLFYPALSAPAALPASLAWVGTVDPLDPYNQKLSAKARLEGVLRCGLLPAGQPALPSTYRTALGHATALLPLGAASGQPPVIGLQSGALAFGCAAPSPSQPATSKALLTPAGRFGLNASGQAAGTPTNLLCGIFGSEQLSMTTYDGAAPQNDSLLFVPASPAYAAVFPFQAATLDLPDSGNVATPLTADYLSCWASVLKGGAAMPQYHAEPAGSPMYGLPPSARAAALLRAVAADTVLASAPPALPVPQGAAHAFPLLPYGGAVSGGPLDISASLLSSFESSIVAATRKAVISGGASATWQARAAASRRVRGLAAGEAVAEAPHYRTTPQGAVATVSSQAQDQDAFLSVTLGQTLGAGGQVLPFGFRFPDAILQDALQTNQLFLVAVNAAHLSDGGALFDNTVGIAGWTMQAQVGVGVTPTSYRNVMLLKYCSGSVRERVANPNAWSGAPDFSLAADAGPSVQGIAYTGLSQWLQDLIEAAEVLAAENPESPYRHFLELVSDPAWTGVLVLQADLDPSSLPAGLQGIAAGLDLTRFVAHHFGFTASRVTVHGDGSITLDGNSSTFGLVDYQDPAFAAGQRNGLPPDTPIALPDTDNYAFRVLQLQVLFDNAVIKTFKSYVQLAVNGLLGSRVTATTFGGSAMPNNGVVLDGSYIDQNGTGIYIFEQATPSIFSLDSNLLRHVAFQRIQFNCLGTTDAGATVLNRFSVWGTLDFASLDDRTGAALDLLSFGALAPDLPPDGAGLAFSNLVIDMRYPQTTPSAVRFDEVTTNLAYDLDASQARPDSLFKGFGLELSGFIAAADGQKPADFGFLPVSTALNLGTLDGPWHGVVYDVTMGGPGALVSAAGFHSTLLLAWSPASTAGDDEQAVFVGLSLPGAAPGARMISLQGIFKLAIDNIGLMRQKVPGSDAYYYYCLRLDNIAIKFLGIAKLPPDANIQFFLFGDPKNTGSLGWYAAYIADAAARQEPKQEQAALPLHTISAGSAA</sequence>
<dbReference type="AlphaFoldDB" id="A0A5C4NSD0"/>
<evidence type="ECO:0008006" key="3">
    <source>
        <dbReference type="Google" id="ProtNLM"/>
    </source>
</evidence>
<proteinExistence type="predicted"/>
<organism evidence="1 2">
    <name type="scientific">Janthinobacterium lividum</name>
    <dbReference type="NCBI Taxonomy" id="29581"/>
    <lineage>
        <taxon>Bacteria</taxon>
        <taxon>Pseudomonadati</taxon>
        <taxon>Pseudomonadota</taxon>
        <taxon>Betaproteobacteria</taxon>
        <taxon>Burkholderiales</taxon>
        <taxon>Oxalobacteraceae</taxon>
        <taxon>Janthinobacterium</taxon>
    </lineage>
</organism>
<accession>A0A5C4NSD0</accession>
<dbReference type="EMBL" id="VDGE01000001">
    <property type="protein sequence ID" value="TNC77841.1"/>
    <property type="molecule type" value="Genomic_DNA"/>
</dbReference>
<evidence type="ECO:0000313" key="2">
    <source>
        <dbReference type="Proteomes" id="UP000305681"/>
    </source>
</evidence>
<reference evidence="1 2" key="1">
    <citation type="submission" date="2019-06" db="EMBL/GenBank/DDBJ databases">
        <title>Genome sequence of Janthinobacterium lividum UCD_MED1.</title>
        <authorList>
            <person name="De Leon M.E."/>
            <person name="Jospin G."/>
        </authorList>
    </citation>
    <scope>NUCLEOTIDE SEQUENCE [LARGE SCALE GENOMIC DNA]</scope>
    <source>
        <strain evidence="1 2">UCD_MED1</strain>
    </source>
</reference>
<dbReference type="RefSeq" id="WP_139088953.1">
    <property type="nucleotide sequence ID" value="NZ_VDGE01000001.1"/>
</dbReference>
<name>A0A5C4NSD0_9BURK</name>
<evidence type="ECO:0000313" key="1">
    <source>
        <dbReference type="EMBL" id="TNC77841.1"/>
    </source>
</evidence>
<gene>
    <name evidence="1" type="ORF">FHI69_00630</name>
</gene>
<protein>
    <recommendedName>
        <fullName evidence="3">Hemagglutinin protein</fullName>
    </recommendedName>
</protein>
<dbReference type="Proteomes" id="UP000305681">
    <property type="component" value="Unassembled WGS sequence"/>
</dbReference>